<reference evidence="1" key="1">
    <citation type="submission" date="2021-03" db="EMBL/GenBank/DDBJ databases">
        <authorList>
            <person name="Bekaert M."/>
        </authorList>
    </citation>
    <scope>NUCLEOTIDE SEQUENCE</scope>
</reference>
<evidence type="ECO:0000313" key="1">
    <source>
        <dbReference type="EMBL" id="CAG2237535.1"/>
    </source>
</evidence>
<dbReference type="AlphaFoldDB" id="A0A8S3TUJ7"/>
<protein>
    <submittedName>
        <fullName evidence="1">Uncharacterized protein</fullName>
    </submittedName>
</protein>
<sequence>MYYIFNRKTVCHLILWTITLAFASYGWSVDAYVMQDQNFHEQYVSHPEARLSNPNHQYPKILGDVNQNSHQSDFDQQQNILLQQLHSMKNQLPNSAMTTEQMQQIQQQFPQFTNQVQTMSLNGYHQQPEQYLNQRQQPNQQGRIEYQYYRDNYKPDPPKYEKFLKTVKQVGCEY</sequence>
<comment type="caution">
    <text evidence="1">The sequence shown here is derived from an EMBL/GenBank/DDBJ whole genome shotgun (WGS) entry which is preliminary data.</text>
</comment>
<evidence type="ECO:0000313" key="2">
    <source>
        <dbReference type="Proteomes" id="UP000683360"/>
    </source>
</evidence>
<gene>
    <name evidence="1" type="ORF">MEDL_49913</name>
</gene>
<dbReference type="Proteomes" id="UP000683360">
    <property type="component" value="Unassembled WGS sequence"/>
</dbReference>
<proteinExistence type="predicted"/>
<name>A0A8S3TUJ7_MYTED</name>
<keyword evidence="2" id="KW-1185">Reference proteome</keyword>
<organism evidence="1 2">
    <name type="scientific">Mytilus edulis</name>
    <name type="common">Blue mussel</name>
    <dbReference type="NCBI Taxonomy" id="6550"/>
    <lineage>
        <taxon>Eukaryota</taxon>
        <taxon>Metazoa</taxon>
        <taxon>Spiralia</taxon>
        <taxon>Lophotrochozoa</taxon>
        <taxon>Mollusca</taxon>
        <taxon>Bivalvia</taxon>
        <taxon>Autobranchia</taxon>
        <taxon>Pteriomorphia</taxon>
        <taxon>Mytilida</taxon>
        <taxon>Mytiloidea</taxon>
        <taxon>Mytilidae</taxon>
        <taxon>Mytilinae</taxon>
        <taxon>Mytilus</taxon>
    </lineage>
</organism>
<dbReference type="EMBL" id="CAJPWZ010002390">
    <property type="protein sequence ID" value="CAG2237535.1"/>
    <property type="molecule type" value="Genomic_DNA"/>
</dbReference>
<accession>A0A8S3TUJ7</accession>